<sequence>MAEAGDSPADAPQLCGHCGENSPKYKCPGCLVRTCSLACATGHKEKTGCSGRRDRAAFVRRADYDANTMMSDYGLLQELTRDHALLRRDAEQLGIQAKGLRGPAASNNSPPIAQLNRAQRNVVARAKAERQVTIRYMSPGIKRHQQNKTIWQSSASRLVWTIELAAPEIAEPPNQWIESGFHDVCRLGDLWTRLLKAQPGDGVSAAKAGDDEEAPRKRARNDDSVRIKLPSDDGKEYQFRSAIPLELHSALAHMFGGIPPEELVWLIRVQDQPANRPTFCRIDPLQPLYSQLYYQTVLEFPTVYVYKQEPATWGAYAVTIEAPCTAVAAVGTCSGQDKEASDGHSDAPAAGPAAVPQLVQSDDVA</sequence>
<name>A0ACC1LC84_9FUNG</name>
<proteinExistence type="predicted"/>
<reference evidence="1" key="1">
    <citation type="submission" date="2022-07" db="EMBL/GenBank/DDBJ databases">
        <title>Phylogenomic reconstructions and comparative analyses of Kickxellomycotina fungi.</title>
        <authorList>
            <person name="Reynolds N.K."/>
            <person name="Stajich J.E."/>
            <person name="Barry K."/>
            <person name="Grigoriev I.V."/>
            <person name="Crous P."/>
            <person name="Smith M.E."/>
        </authorList>
    </citation>
    <scope>NUCLEOTIDE SEQUENCE</scope>
    <source>
        <strain evidence="1">BCRC 34780</strain>
    </source>
</reference>
<evidence type="ECO:0000313" key="2">
    <source>
        <dbReference type="Proteomes" id="UP001140087"/>
    </source>
</evidence>
<protein>
    <submittedName>
        <fullName evidence="1">Box C/D snoRNA accumulation</fullName>
    </submittedName>
</protein>
<evidence type="ECO:0000313" key="1">
    <source>
        <dbReference type="EMBL" id="KAJ2804664.1"/>
    </source>
</evidence>
<gene>
    <name evidence="1" type="primary">BCD1</name>
    <name evidence="1" type="ORF">H4R21_001553</name>
</gene>
<dbReference type="EMBL" id="JANBUN010000330">
    <property type="protein sequence ID" value="KAJ2804664.1"/>
    <property type="molecule type" value="Genomic_DNA"/>
</dbReference>
<accession>A0ACC1LC84</accession>
<dbReference type="Proteomes" id="UP001140087">
    <property type="component" value="Unassembled WGS sequence"/>
</dbReference>
<comment type="caution">
    <text evidence="1">The sequence shown here is derived from an EMBL/GenBank/DDBJ whole genome shotgun (WGS) entry which is preliminary data.</text>
</comment>
<keyword evidence="2" id="KW-1185">Reference proteome</keyword>
<organism evidence="1 2">
    <name type="scientific">Coemansia helicoidea</name>
    <dbReference type="NCBI Taxonomy" id="1286919"/>
    <lineage>
        <taxon>Eukaryota</taxon>
        <taxon>Fungi</taxon>
        <taxon>Fungi incertae sedis</taxon>
        <taxon>Zoopagomycota</taxon>
        <taxon>Kickxellomycotina</taxon>
        <taxon>Kickxellomycetes</taxon>
        <taxon>Kickxellales</taxon>
        <taxon>Kickxellaceae</taxon>
        <taxon>Coemansia</taxon>
    </lineage>
</organism>
<feature type="non-terminal residue" evidence="1">
    <location>
        <position position="365"/>
    </location>
</feature>